<evidence type="ECO:0000313" key="14">
    <source>
        <dbReference type="EMBL" id="OLS03167.1"/>
    </source>
</evidence>
<evidence type="ECO:0000256" key="10">
    <source>
        <dbReference type="ARBA" id="ARBA00050687"/>
    </source>
</evidence>
<evidence type="ECO:0000256" key="2">
    <source>
        <dbReference type="ARBA" id="ARBA00004954"/>
    </source>
</evidence>
<protein>
    <recommendedName>
        <fullName evidence="11">Bifunctional purine biosynthesis protein PurH</fullName>
    </recommendedName>
    <domain>
        <recommendedName>
            <fullName evidence="11">Phosphoribosylaminoimidazolecarboxamide formyltransferase</fullName>
            <ecNumber evidence="11">2.1.2.3</ecNumber>
        </recommendedName>
        <alternativeName>
            <fullName evidence="11">AICAR transformylase</fullName>
        </alternativeName>
    </domain>
    <domain>
        <recommendedName>
            <fullName evidence="11">IMP cyclohydrolase</fullName>
            <ecNumber evidence="11">3.5.4.10</ecNumber>
        </recommendedName>
        <alternativeName>
            <fullName evidence="11">ATIC</fullName>
        </alternativeName>
        <alternativeName>
            <fullName evidence="11">IMP synthase</fullName>
        </alternativeName>
        <alternativeName>
            <fullName evidence="11">Inosinicase</fullName>
        </alternativeName>
    </domain>
</protein>
<feature type="active site" description="Proton donor" evidence="12">
    <location>
        <position position="108"/>
    </location>
</feature>
<dbReference type="CDD" id="cd08645">
    <property type="entry name" value="FMT_core_GART"/>
    <property type="match status" value="1"/>
</dbReference>
<evidence type="ECO:0000256" key="4">
    <source>
        <dbReference type="ARBA" id="ARBA00007667"/>
    </source>
</evidence>
<comment type="domain">
    <text evidence="11">The IMP cyclohydrolase activity resides in the N-terminal region.</text>
</comment>
<dbReference type="SUPFAM" id="SSF53328">
    <property type="entry name" value="Formyltransferase"/>
    <property type="match status" value="1"/>
</dbReference>
<dbReference type="Pfam" id="PF00551">
    <property type="entry name" value="Formyl_trans_N"/>
    <property type="match status" value="1"/>
</dbReference>
<feature type="binding site" evidence="12">
    <location>
        <position position="106"/>
    </location>
    <ligand>
        <name>(6R)-10-formyltetrahydrofolate</name>
        <dbReference type="ChEBI" id="CHEBI:195366"/>
    </ligand>
</feature>
<dbReference type="NCBIfam" id="TIGR00355">
    <property type="entry name" value="purH"/>
    <property type="match status" value="1"/>
</dbReference>
<sequence>MLKIGVLISGGGTNLQALIDNTLNNTIDGKIELIISNKASSGLKRGELAGIESLFIDSRGFRTDEEYNLRLVEEFKKRDIDLVVLAGYLKILSKEFIKEYKNRIINIHPSLIPLFCGDGYYGERVHAAVLESGEKYTGATLHFVDEGVDTGPIILQRKVEVEKDDTVKNLQQKVLKIEHEIIVEGVKLFSQGKIRLEGKKTIINRGGAMKRALISVYDKEGIVEFAKNLELLNWEIISTGGSFKKLKEAGVNVIEVDEITGFPEILGGRVKTLNPLIHGGILYKRDDKEHQKTIDDMNIHSIDMVVNNLYPFEEMLKKKASQEDMIENIDIGGPSMIRAAAKNYRDVIVVTDPGDYELIIERLRLDSMDENFKRSLAKKAFNYTAYYDSLISGYFNELDEDKFPERITLTFKRNSKLRYGENPHQKAAFYEELKDTEGTLSSLKQLHGKELSFNNINDSNGALKILKEFQEPTIVGVKHANPSGIGSADTIFEAFKKMYQCDSESIFGGIIASNREIDIETAKMIGDIFIEVVLAPSYSKDAMEVLTKKKNIRIIQIDDIGRNNYDELDMKKTIGGLLVQERDEILLEEYKVVTKREPTKEELEDLLFSFKCVKHINSNGVVIVKDKATLGFGLGEVNRYWATGKAIERSEDKISGSVLASDGFFPFKDSIEVLGEAGVKAIIQPGGSIKDAEVIEEADKHGIAMIFTGIRHFKH</sequence>
<feature type="domain" description="MGS-like" evidence="13">
    <location>
        <begin position="204"/>
        <end position="351"/>
    </location>
</feature>
<dbReference type="InterPro" id="IPR004607">
    <property type="entry name" value="GART"/>
</dbReference>
<dbReference type="InterPro" id="IPR002376">
    <property type="entry name" value="Formyl_transf_N"/>
</dbReference>
<dbReference type="GO" id="GO:0004644">
    <property type="term" value="F:phosphoribosylglycinamide formyltransferase activity"/>
    <property type="evidence" value="ECO:0007669"/>
    <property type="project" value="UniProtKB-UniRule"/>
</dbReference>
<dbReference type="EMBL" id="LTDM01000011">
    <property type="protein sequence ID" value="OLS03167.1"/>
    <property type="molecule type" value="Genomic_DNA"/>
</dbReference>
<comment type="pathway">
    <text evidence="3 12">Purine metabolism; IMP biosynthesis via de novo pathway; N(2)-formyl-N(1)-(5-phospho-D-ribosyl)glycinamide from N(1)-(5-phospho-D-ribosyl)glycinamide (10-formyl THF route): step 1/1.</text>
</comment>
<dbReference type="UniPathway" id="UPA00074">
    <property type="reaction ID" value="UER00126"/>
</dbReference>
<evidence type="ECO:0000256" key="9">
    <source>
        <dbReference type="ARBA" id="ARBA00050488"/>
    </source>
</evidence>
<dbReference type="InterPro" id="IPR011607">
    <property type="entry name" value="MGS-like_dom"/>
</dbReference>
<comment type="similarity">
    <text evidence="12">Belongs to the GART family.</text>
</comment>
<dbReference type="HAMAP" id="MF_01930">
    <property type="entry name" value="PurN"/>
    <property type="match status" value="1"/>
</dbReference>
<dbReference type="SUPFAM" id="SSF52335">
    <property type="entry name" value="Methylglyoxal synthase-like"/>
    <property type="match status" value="1"/>
</dbReference>
<comment type="catalytic activity">
    <reaction evidence="10 11">
        <text>IMP + H2O = 5-formamido-1-(5-phospho-D-ribosyl)imidazole-4-carboxamide</text>
        <dbReference type="Rhea" id="RHEA:18445"/>
        <dbReference type="ChEBI" id="CHEBI:15377"/>
        <dbReference type="ChEBI" id="CHEBI:58053"/>
        <dbReference type="ChEBI" id="CHEBI:58467"/>
        <dbReference type="EC" id="3.5.4.10"/>
    </reaction>
</comment>
<dbReference type="Gene3D" id="3.40.50.170">
    <property type="entry name" value="Formyl transferase, N-terminal domain"/>
    <property type="match status" value="1"/>
</dbReference>
<dbReference type="HAMAP" id="MF_00139">
    <property type="entry name" value="PurH"/>
    <property type="match status" value="1"/>
</dbReference>
<dbReference type="PROSITE" id="PS00373">
    <property type="entry name" value="GART"/>
    <property type="match status" value="1"/>
</dbReference>
<dbReference type="AlphaFoldDB" id="A0A1U7M793"/>
<comment type="function">
    <text evidence="12">Catalyzes the transfer of a formyl group from 10-formyltetrahydrofolate to 5-phospho-ribosyl-glycinamide (GAR), producing 5-phospho-ribosyl-N-formylglycinamide (FGAR) and tetrahydrofolate.</text>
</comment>
<keyword evidence="6 11" id="KW-0658">Purine biosynthesis</keyword>
<reference evidence="14 15" key="1">
    <citation type="submission" date="2016-02" db="EMBL/GenBank/DDBJ databases">
        <title>Genome sequence of Tissierella creatinophila DSM 6911.</title>
        <authorList>
            <person name="Poehlein A."/>
            <person name="Daniel R."/>
        </authorList>
    </citation>
    <scope>NUCLEOTIDE SEQUENCE [LARGE SCALE GENOMIC DNA]</scope>
    <source>
        <strain evidence="14 15">DSM 6911</strain>
    </source>
</reference>
<dbReference type="GO" id="GO:0004643">
    <property type="term" value="F:phosphoribosylaminoimidazolecarboxamide formyltransferase activity"/>
    <property type="evidence" value="ECO:0007669"/>
    <property type="project" value="UniProtKB-UniRule"/>
</dbReference>
<dbReference type="Pfam" id="PF02142">
    <property type="entry name" value="MGS"/>
    <property type="match status" value="1"/>
</dbReference>
<evidence type="ECO:0000256" key="12">
    <source>
        <dbReference type="HAMAP-Rule" id="MF_01930"/>
    </source>
</evidence>
<comment type="similarity">
    <text evidence="4 11">Belongs to the PurH family.</text>
</comment>
<dbReference type="InterPro" id="IPR001555">
    <property type="entry name" value="GART_AS"/>
</dbReference>
<dbReference type="SUPFAM" id="SSF53927">
    <property type="entry name" value="Cytidine deaminase-like"/>
    <property type="match status" value="1"/>
</dbReference>
<keyword evidence="8 11" id="KW-0511">Multifunctional enzyme</keyword>
<dbReference type="NCBIfam" id="TIGR00639">
    <property type="entry name" value="PurN"/>
    <property type="match status" value="1"/>
</dbReference>
<dbReference type="SMART" id="SM00851">
    <property type="entry name" value="MGS"/>
    <property type="match status" value="1"/>
</dbReference>
<evidence type="ECO:0000259" key="13">
    <source>
        <dbReference type="PROSITE" id="PS51855"/>
    </source>
</evidence>
<dbReference type="OrthoDB" id="9802065at2"/>
<comment type="pathway">
    <text evidence="2 11">Purine metabolism; IMP biosynthesis via de novo pathway; 5-formamido-1-(5-phospho-D-ribosyl)imidazole-4-carboxamide from 5-amino-1-(5-phospho-D-ribosyl)imidazole-4-carboxamide (10-formyl THF route): step 1/1.</text>
</comment>
<dbReference type="EC" id="3.5.4.10" evidence="11"/>
<dbReference type="InterPro" id="IPR024051">
    <property type="entry name" value="AICAR_Tfase_dup_dom_sf"/>
</dbReference>
<dbReference type="PANTHER" id="PTHR11692">
    <property type="entry name" value="BIFUNCTIONAL PURINE BIOSYNTHESIS PROTEIN PURH"/>
    <property type="match status" value="1"/>
</dbReference>
<evidence type="ECO:0000256" key="1">
    <source>
        <dbReference type="ARBA" id="ARBA00004844"/>
    </source>
</evidence>
<dbReference type="PANTHER" id="PTHR11692:SF0">
    <property type="entry name" value="BIFUNCTIONAL PURINE BIOSYNTHESIS PROTEIN ATIC"/>
    <property type="match status" value="1"/>
</dbReference>
<evidence type="ECO:0000256" key="6">
    <source>
        <dbReference type="ARBA" id="ARBA00022755"/>
    </source>
</evidence>
<feature type="site" description="Raises pKa of active site His" evidence="12">
    <location>
        <position position="149"/>
    </location>
</feature>
<dbReference type="InterPro" id="IPR016193">
    <property type="entry name" value="Cytidine_deaminase-like"/>
</dbReference>
<evidence type="ECO:0000256" key="3">
    <source>
        <dbReference type="ARBA" id="ARBA00005054"/>
    </source>
</evidence>
<comment type="catalytic activity">
    <reaction evidence="12">
        <text>N(1)-(5-phospho-beta-D-ribosyl)glycinamide + (6R)-10-formyltetrahydrofolate = N(2)-formyl-N(1)-(5-phospho-beta-D-ribosyl)glycinamide + (6S)-5,6,7,8-tetrahydrofolate + H(+)</text>
        <dbReference type="Rhea" id="RHEA:15053"/>
        <dbReference type="ChEBI" id="CHEBI:15378"/>
        <dbReference type="ChEBI" id="CHEBI:57453"/>
        <dbReference type="ChEBI" id="CHEBI:143788"/>
        <dbReference type="ChEBI" id="CHEBI:147286"/>
        <dbReference type="ChEBI" id="CHEBI:195366"/>
        <dbReference type="EC" id="2.1.2.2"/>
    </reaction>
</comment>
<evidence type="ECO:0000313" key="15">
    <source>
        <dbReference type="Proteomes" id="UP000186112"/>
    </source>
</evidence>
<dbReference type="InterPro" id="IPR036914">
    <property type="entry name" value="MGS-like_dom_sf"/>
</dbReference>
<keyword evidence="5 11" id="KW-0808">Transferase</keyword>
<evidence type="ECO:0000256" key="8">
    <source>
        <dbReference type="ARBA" id="ARBA00023268"/>
    </source>
</evidence>
<dbReference type="PROSITE" id="PS51855">
    <property type="entry name" value="MGS"/>
    <property type="match status" value="1"/>
</dbReference>
<gene>
    <name evidence="11 14" type="primary">purH</name>
    <name evidence="12" type="synonym">purN</name>
    <name evidence="14" type="ORF">TICRE_08680</name>
</gene>
<feature type="binding site" evidence="12">
    <location>
        <begin position="12"/>
        <end position="14"/>
    </location>
    <ligand>
        <name>N(1)-(5-phospho-beta-D-ribosyl)glycinamide</name>
        <dbReference type="ChEBI" id="CHEBI:143788"/>
    </ligand>
</feature>
<evidence type="ECO:0000256" key="7">
    <source>
        <dbReference type="ARBA" id="ARBA00022801"/>
    </source>
</evidence>
<dbReference type="GO" id="GO:0005829">
    <property type="term" value="C:cytosol"/>
    <property type="evidence" value="ECO:0007669"/>
    <property type="project" value="TreeGrafter"/>
</dbReference>
<keyword evidence="7 11" id="KW-0378">Hydrolase</keyword>
<dbReference type="NCBIfam" id="NF002049">
    <property type="entry name" value="PRK00881.1"/>
    <property type="match status" value="1"/>
</dbReference>
<dbReference type="GO" id="GO:0006189">
    <property type="term" value="P:'de novo' IMP biosynthetic process"/>
    <property type="evidence" value="ECO:0007669"/>
    <property type="project" value="UniProtKB-UniRule"/>
</dbReference>
<dbReference type="CDD" id="cd01421">
    <property type="entry name" value="IMPCH"/>
    <property type="match status" value="1"/>
</dbReference>
<dbReference type="Gene3D" id="3.40.140.20">
    <property type="match status" value="2"/>
</dbReference>
<name>A0A1U7M793_TISCR</name>
<comment type="caution">
    <text evidence="14">The sequence shown here is derived from an EMBL/GenBank/DDBJ whole genome shotgun (WGS) entry which is preliminary data.</text>
</comment>
<comment type="catalytic activity">
    <reaction evidence="9 11">
        <text>(6R)-10-formyltetrahydrofolate + 5-amino-1-(5-phospho-beta-D-ribosyl)imidazole-4-carboxamide = 5-formamido-1-(5-phospho-D-ribosyl)imidazole-4-carboxamide + (6S)-5,6,7,8-tetrahydrofolate</text>
        <dbReference type="Rhea" id="RHEA:22192"/>
        <dbReference type="ChEBI" id="CHEBI:57453"/>
        <dbReference type="ChEBI" id="CHEBI:58467"/>
        <dbReference type="ChEBI" id="CHEBI:58475"/>
        <dbReference type="ChEBI" id="CHEBI:195366"/>
        <dbReference type="EC" id="2.1.2.3"/>
    </reaction>
</comment>
<accession>A0A1U7M793</accession>
<dbReference type="GO" id="GO:0003937">
    <property type="term" value="F:IMP cyclohydrolase activity"/>
    <property type="evidence" value="ECO:0007669"/>
    <property type="project" value="UniProtKB-UniRule"/>
</dbReference>
<dbReference type="FunFam" id="3.40.140.20:FF:000002">
    <property type="entry name" value="Bifunctional purine biosynthesis protein PurH"/>
    <property type="match status" value="1"/>
</dbReference>
<comment type="pathway">
    <text evidence="1 11">Purine metabolism; IMP biosynthesis via de novo pathway; IMP from 5-formamido-1-(5-phospho-D-ribosyl)imidazole-4-carboxamide: step 1/1.</text>
</comment>
<evidence type="ECO:0000256" key="5">
    <source>
        <dbReference type="ARBA" id="ARBA00022679"/>
    </source>
</evidence>
<dbReference type="Pfam" id="PF01808">
    <property type="entry name" value="AICARFT_IMPCHas"/>
    <property type="match status" value="1"/>
</dbReference>
<dbReference type="FunFam" id="3.40.140.20:FF:000001">
    <property type="entry name" value="Bifunctional purine biosynthesis protein PurH"/>
    <property type="match status" value="1"/>
</dbReference>
<dbReference type="FunFam" id="3.40.50.1380:FF:000001">
    <property type="entry name" value="Bifunctional purine biosynthesis protein PurH"/>
    <property type="match status" value="1"/>
</dbReference>
<feature type="binding site" evidence="12">
    <location>
        <begin position="89"/>
        <end position="92"/>
    </location>
    <ligand>
        <name>(6R)-10-formyltetrahydrofolate</name>
        <dbReference type="ChEBI" id="CHEBI:195366"/>
    </ligand>
</feature>
<dbReference type="Proteomes" id="UP000186112">
    <property type="component" value="Unassembled WGS sequence"/>
</dbReference>
<keyword evidence="15" id="KW-1185">Reference proteome</keyword>
<organism evidence="14 15">
    <name type="scientific">Tissierella creatinophila DSM 6911</name>
    <dbReference type="NCBI Taxonomy" id="1123403"/>
    <lineage>
        <taxon>Bacteria</taxon>
        <taxon>Bacillati</taxon>
        <taxon>Bacillota</taxon>
        <taxon>Tissierellia</taxon>
        <taxon>Tissierellales</taxon>
        <taxon>Tissierellaceae</taxon>
        <taxon>Tissierella</taxon>
    </lineage>
</organism>
<dbReference type="EC" id="2.1.2.3" evidence="11"/>
<dbReference type="Gene3D" id="3.40.50.1380">
    <property type="entry name" value="Methylglyoxal synthase-like domain"/>
    <property type="match status" value="1"/>
</dbReference>
<feature type="binding site" evidence="12">
    <location>
        <position position="62"/>
    </location>
    <ligand>
        <name>(6R)-10-formyltetrahydrofolate</name>
        <dbReference type="ChEBI" id="CHEBI:195366"/>
    </ligand>
</feature>
<dbReference type="InterPro" id="IPR002695">
    <property type="entry name" value="PurH-like"/>
</dbReference>
<evidence type="ECO:0000256" key="11">
    <source>
        <dbReference type="HAMAP-Rule" id="MF_00139"/>
    </source>
</evidence>
<dbReference type="SMART" id="SM00798">
    <property type="entry name" value="AICARFT_IMPCHas"/>
    <property type="match status" value="1"/>
</dbReference>
<proteinExistence type="inferred from homology"/>
<dbReference type="InterPro" id="IPR036477">
    <property type="entry name" value="Formyl_transf_N_sf"/>
</dbReference>